<dbReference type="Proteomes" id="UP000076078">
    <property type="component" value="Unassembled WGS sequence"/>
</dbReference>
<keyword evidence="2 5" id="KW-0805">Transcription regulation</keyword>
<dbReference type="InterPro" id="IPR036390">
    <property type="entry name" value="WH_DNA-bd_sf"/>
</dbReference>
<dbReference type="InterPro" id="IPR036388">
    <property type="entry name" value="WH-like_DNA-bd_sf"/>
</dbReference>
<comment type="subcellular location">
    <subcellularLocation>
        <location evidence="5">Nucleus</location>
    </subcellularLocation>
</comment>
<evidence type="ECO:0000313" key="10">
    <source>
        <dbReference type="Proteomes" id="UP000076078"/>
    </source>
</evidence>
<comment type="caution">
    <text evidence="9">The sequence shown here is derived from an EMBL/GenBank/DDBJ whole genome shotgun (WGS) entry which is preliminary data.</text>
</comment>
<feature type="region of interest" description="Disordered" evidence="7">
    <location>
        <begin position="453"/>
        <end position="482"/>
    </location>
</feature>
<keyword evidence="9" id="KW-0808">Transferase</keyword>
<dbReference type="SUPFAM" id="SSF46785">
    <property type="entry name" value="Winged helix' DNA-binding domain"/>
    <property type="match status" value="1"/>
</dbReference>
<keyword evidence="6" id="KW-0175">Coiled coil</keyword>
<reference evidence="9 10" key="1">
    <citation type="submission" date="2015-12" db="EMBL/GenBank/DDBJ databases">
        <title>Dictyostelia acquired genes for synthesis and detection of signals that induce cell-type specialization by lateral gene transfer from prokaryotes.</title>
        <authorList>
            <person name="Gloeckner G."/>
            <person name="Schaap P."/>
        </authorList>
    </citation>
    <scope>NUCLEOTIDE SEQUENCE [LARGE SCALE GENOMIC DNA]</scope>
    <source>
        <strain evidence="9 10">TK</strain>
    </source>
</reference>
<comment type="similarity">
    <text evidence="1 5">Belongs to the E2F/DP family.</text>
</comment>
<keyword evidence="4 5" id="KW-0804">Transcription</keyword>
<organism evidence="9 10">
    <name type="scientific">Tieghemostelium lacteum</name>
    <name type="common">Slime mold</name>
    <name type="synonym">Dictyostelium lacteum</name>
    <dbReference type="NCBI Taxonomy" id="361077"/>
    <lineage>
        <taxon>Eukaryota</taxon>
        <taxon>Amoebozoa</taxon>
        <taxon>Evosea</taxon>
        <taxon>Eumycetozoa</taxon>
        <taxon>Dictyostelia</taxon>
        <taxon>Dictyosteliales</taxon>
        <taxon>Raperosteliaceae</taxon>
        <taxon>Tieghemostelium</taxon>
    </lineage>
</organism>
<evidence type="ECO:0000256" key="4">
    <source>
        <dbReference type="ARBA" id="ARBA00023163"/>
    </source>
</evidence>
<dbReference type="GO" id="GO:0046983">
    <property type="term" value="F:protein dimerization activity"/>
    <property type="evidence" value="ECO:0007669"/>
    <property type="project" value="InterPro"/>
</dbReference>
<feature type="compositionally biased region" description="Low complexity" evidence="7">
    <location>
        <begin position="57"/>
        <end position="69"/>
    </location>
</feature>
<proteinExistence type="inferred from homology"/>
<dbReference type="GO" id="GO:0016301">
    <property type="term" value="F:kinase activity"/>
    <property type="evidence" value="ECO:0007669"/>
    <property type="project" value="UniProtKB-KW"/>
</dbReference>
<dbReference type="AlphaFoldDB" id="A0A151Z5W7"/>
<gene>
    <name evidence="9" type="ORF">DLAC_10014</name>
</gene>
<evidence type="ECO:0000256" key="5">
    <source>
        <dbReference type="RuleBase" id="RU003796"/>
    </source>
</evidence>
<keyword evidence="9" id="KW-0418">Kinase</keyword>
<dbReference type="PANTHER" id="PTHR12081:SF18">
    <property type="entry name" value="TRANSCRIPTION FACTOR E2F2-RELATED"/>
    <property type="match status" value="1"/>
</dbReference>
<keyword evidence="3 5" id="KW-0238">DNA-binding</keyword>
<feature type="compositionally biased region" description="Low complexity" evidence="7">
    <location>
        <begin position="539"/>
        <end position="550"/>
    </location>
</feature>
<feature type="compositionally biased region" description="Acidic residues" evidence="7">
    <location>
        <begin position="211"/>
        <end position="225"/>
    </location>
</feature>
<dbReference type="Gene3D" id="1.10.10.10">
    <property type="entry name" value="Winged helix-like DNA-binding domain superfamily/Winged helix DNA-binding domain"/>
    <property type="match status" value="1"/>
</dbReference>
<feature type="compositionally biased region" description="Polar residues" evidence="7">
    <location>
        <begin position="114"/>
        <end position="126"/>
    </location>
</feature>
<name>A0A151Z5W7_TIELA</name>
<evidence type="ECO:0000256" key="7">
    <source>
        <dbReference type="SAM" id="MobiDB-lite"/>
    </source>
</evidence>
<evidence type="ECO:0000256" key="2">
    <source>
        <dbReference type="ARBA" id="ARBA00023015"/>
    </source>
</evidence>
<feature type="compositionally biased region" description="Basic residues" evidence="7">
    <location>
        <begin position="172"/>
        <end position="181"/>
    </location>
</feature>
<dbReference type="InParanoid" id="A0A151Z5W7"/>
<dbReference type="STRING" id="361077.A0A151Z5W7"/>
<feature type="coiled-coil region" evidence="6">
    <location>
        <begin position="348"/>
        <end position="375"/>
    </location>
</feature>
<feature type="compositionally biased region" description="Low complexity" evidence="7">
    <location>
        <begin position="77"/>
        <end position="104"/>
    </location>
</feature>
<dbReference type="SUPFAM" id="SSF144074">
    <property type="entry name" value="E2F-DP heterodimerization region"/>
    <property type="match status" value="1"/>
</dbReference>
<dbReference type="CDD" id="cd14660">
    <property type="entry name" value="E2F_DD"/>
    <property type="match status" value="1"/>
</dbReference>
<dbReference type="SMART" id="SM01372">
    <property type="entry name" value="E2F_TDP"/>
    <property type="match status" value="1"/>
</dbReference>
<dbReference type="InterPro" id="IPR015633">
    <property type="entry name" value="E2F"/>
</dbReference>
<evidence type="ECO:0000256" key="6">
    <source>
        <dbReference type="SAM" id="Coils"/>
    </source>
</evidence>
<dbReference type="InterPro" id="IPR037241">
    <property type="entry name" value="E2F-DP_heterodim"/>
</dbReference>
<feature type="compositionally biased region" description="Basic residues" evidence="7">
    <location>
        <begin position="232"/>
        <end position="245"/>
    </location>
</feature>
<dbReference type="PANTHER" id="PTHR12081">
    <property type="entry name" value="TRANSCRIPTION FACTOR E2F"/>
    <property type="match status" value="1"/>
</dbReference>
<dbReference type="EMBL" id="LODT01000041">
    <property type="protein sequence ID" value="KYQ89351.1"/>
    <property type="molecule type" value="Genomic_DNA"/>
</dbReference>
<feature type="region of interest" description="Disordered" evidence="7">
    <location>
        <begin position="57"/>
        <end position="126"/>
    </location>
</feature>
<dbReference type="GO" id="GO:0000978">
    <property type="term" value="F:RNA polymerase II cis-regulatory region sequence-specific DNA binding"/>
    <property type="evidence" value="ECO:0007669"/>
    <property type="project" value="InterPro"/>
</dbReference>
<protein>
    <submittedName>
        <fullName evidence="9">Adenylate kinase</fullName>
    </submittedName>
</protein>
<dbReference type="FunCoup" id="A0A151Z5W7">
    <property type="interactions" value="347"/>
</dbReference>
<dbReference type="InterPro" id="IPR003316">
    <property type="entry name" value="E2F_WHTH_DNA-bd_dom"/>
</dbReference>
<dbReference type="Pfam" id="PF16421">
    <property type="entry name" value="E2F_CC-MB"/>
    <property type="match status" value="1"/>
</dbReference>
<dbReference type="OMA" id="SYWEPNS"/>
<keyword evidence="10" id="KW-1185">Reference proteome</keyword>
<dbReference type="OrthoDB" id="1743261at2759"/>
<dbReference type="FunFam" id="1.10.10.10:FF:000008">
    <property type="entry name" value="E2F transcription factor 1"/>
    <property type="match status" value="1"/>
</dbReference>
<accession>A0A151Z5W7</accession>
<evidence type="ECO:0000313" key="9">
    <source>
        <dbReference type="EMBL" id="KYQ89351.1"/>
    </source>
</evidence>
<dbReference type="GO" id="GO:0090575">
    <property type="term" value="C:RNA polymerase II transcription regulator complex"/>
    <property type="evidence" value="ECO:0007669"/>
    <property type="project" value="TreeGrafter"/>
</dbReference>
<dbReference type="Gene3D" id="6.10.250.540">
    <property type="match status" value="1"/>
</dbReference>
<dbReference type="GO" id="GO:0000981">
    <property type="term" value="F:DNA-binding transcription factor activity, RNA polymerase II-specific"/>
    <property type="evidence" value="ECO:0007669"/>
    <property type="project" value="TreeGrafter"/>
</dbReference>
<feature type="region of interest" description="Disordered" evidence="7">
    <location>
        <begin position="535"/>
        <end position="576"/>
    </location>
</feature>
<evidence type="ECO:0000259" key="8">
    <source>
        <dbReference type="SMART" id="SM01372"/>
    </source>
</evidence>
<dbReference type="Pfam" id="PF02319">
    <property type="entry name" value="WHD_E2F_TDP"/>
    <property type="match status" value="1"/>
</dbReference>
<dbReference type="InterPro" id="IPR032198">
    <property type="entry name" value="E2F_CC-MB"/>
</dbReference>
<feature type="domain" description="E2F/DP family winged-helix DNA-binding" evidence="8">
    <location>
        <begin position="270"/>
        <end position="335"/>
    </location>
</feature>
<sequence>MPVTRSRKPKQSLDMDHTITNIIVNNQNNNNLNNGNGVLPFLLTEIQSMASLQSTKPLQITQQQQQQPPLSLPLPQPQQQQQPQPQQQQIRQPTTTATTTITAPSTPPPSSPLMNSQNNNNTIAGNSSIDQKVQSSLQLLRSINSSGGNVSETPGAGSSQEILSPPPPTNGKSKKPGRPAKKPAQSKVTGKRPQRSNSMSDIQQQQQQSADDGENDTEEEDENMDDIVSSQSKKKPAARATKRSKSASFAESKTGSASGDDLMGSQSGNRFDNSLVQLTKKFLEIMGKSSEGIVDLKVAADQLEISKRRIYDVTCVLEGVGLIEKCSKNRVQWKAYGVKTMPVDPKYVDVYKRDIKKLKEKEAALDSNIKKAQKNLSVMLTDSKSSRYIYVTHDDLRDIERMKNDTVIAIKAPAGTKLEVPDPDEGMEPPNRRYQVFLHNEGGQTIDVFLLNQPNSNTSNSSDDMDTSYNAQPPQPPMTNAPNNHNQFIYPTGHIGNDQIFSPSKQHLNNNIYSGLGNPNVSYWEPNSMISSYSPYDQNANNNNNNNNNNHHLPTNIPNSPSISNMQPPQSPLHPNRQITFQVPTDNYDQQSFYFDTVIANEGISELYTDDSFLTQSFDDFGNQSIDAQL</sequence>
<keyword evidence="5" id="KW-0539">Nucleus</keyword>
<evidence type="ECO:0000256" key="3">
    <source>
        <dbReference type="ARBA" id="ARBA00023125"/>
    </source>
</evidence>
<evidence type="ECO:0000256" key="1">
    <source>
        <dbReference type="ARBA" id="ARBA00010940"/>
    </source>
</evidence>
<feature type="compositionally biased region" description="Polar residues" evidence="7">
    <location>
        <begin position="551"/>
        <end position="568"/>
    </location>
</feature>
<feature type="region of interest" description="Disordered" evidence="7">
    <location>
        <begin position="144"/>
        <end position="270"/>
    </location>
</feature>
<feature type="compositionally biased region" description="Polar residues" evidence="7">
    <location>
        <begin position="144"/>
        <end position="162"/>
    </location>
</feature>